<dbReference type="PROSITE" id="PS51819">
    <property type="entry name" value="VOC"/>
    <property type="match status" value="2"/>
</dbReference>
<dbReference type="Gene3D" id="3.10.180.10">
    <property type="entry name" value="2,3-Dihydroxybiphenyl 1,2-Dioxygenase, domain 1"/>
    <property type="match status" value="2"/>
</dbReference>
<dbReference type="InterPro" id="IPR052164">
    <property type="entry name" value="Anthracycline_SecMetBiosynth"/>
</dbReference>
<proteinExistence type="predicted"/>
<dbReference type="Pfam" id="PF00903">
    <property type="entry name" value="Glyoxalase"/>
    <property type="match status" value="1"/>
</dbReference>
<dbReference type="InterPro" id="IPR041581">
    <property type="entry name" value="Glyoxalase_6"/>
</dbReference>
<dbReference type="Proteomes" id="UP000199181">
    <property type="component" value="Unassembled WGS sequence"/>
</dbReference>
<dbReference type="InterPro" id="IPR004360">
    <property type="entry name" value="Glyas_Fos-R_dOase_dom"/>
</dbReference>
<dbReference type="PANTHER" id="PTHR33993">
    <property type="entry name" value="GLYOXALASE-RELATED"/>
    <property type="match status" value="1"/>
</dbReference>
<keyword evidence="3" id="KW-1185">Reference proteome</keyword>
<gene>
    <name evidence="2" type="ORF">SAMN05443639_101406</name>
</gene>
<feature type="domain" description="VOC" evidence="1">
    <location>
        <begin position="127"/>
        <end position="246"/>
    </location>
</feature>
<dbReference type="InterPro" id="IPR029068">
    <property type="entry name" value="Glyas_Bleomycin-R_OHBP_Dase"/>
</dbReference>
<dbReference type="SUPFAM" id="SSF54593">
    <property type="entry name" value="Glyoxalase/Bleomycin resistance protein/Dihydroxybiphenyl dioxygenase"/>
    <property type="match status" value="2"/>
</dbReference>
<dbReference type="RefSeq" id="WP_093515301.1">
    <property type="nucleotide sequence ID" value="NZ_FOIJ01000001.1"/>
</dbReference>
<dbReference type="Pfam" id="PF18029">
    <property type="entry name" value="Glyoxalase_6"/>
    <property type="match status" value="1"/>
</dbReference>
<dbReference type="InterPro" id="IPR037523">
    <property type="entry name" value="VOC_core"/>
</dbReference>
<dbReference type="EMBL" id="FOIJ01000001">
    <property type="protein sequence ID" value="SES84424.1"/>
    <property type="molecule type" value="Genomic_DNA"/>
</dbReference>
<evidence type="ECO:0000313" key="3">
    <source>
        <dbReference type="Proteomes" id="UP000199181"/>
    </source>
</evidence>
<protein>
    <recommendedName>
        <fullName evidence="1">VOC domain-containing protein</fullName>
    </recommendedName>
</protein>
<evidence type="ECO:0000313" key="2">
    <source>
        <dbReference type="EMBL" id="SES84424.1"/>
    </source>
</evidence>
<accession>A0A1H9ZRU2</accession>
<sequence>MAASCTFVSYELRTTDVDAAEAFYTALLGWEARREGAARVFWAGSRRVGELMALPERARAQGAPAHWLGHIGVEDVEASARRFVALGAQRLGPVPQPAPGAHVVLLKDPQGAVVALCSGRGDANPGAIAWHELHTTDREHAWACYAELFGWQAAGALELGAEVGTYQLFTWGGARQNVGGMANTARLPSIHTHWLFYLPVKDLDATLPVLRSLGGKLVNGPMRVPSGDRVAQCEDPQGAAFALYQGASDALPAAPSAPR</sequence>
<name>A0A1H9ZRU2_9BACT</name>
<evidence type="ECO:0000259" key="1">
    <source>
        <dbReference type="PROSITE" id="PS51819"/>
    </source>
</evidence>
<dbReference type="PANTHER" id="PTHR33993:SF14">
    <property type="entry name" value="GB|AAF24581.1"/>
    <property type="match status" value="1"/>
</dbReference>
<dbReference type="AlphaFoldDB" id="A0A1H9ZRU2"/>
<organism evidence="2 3">
    <name type="scientific">Stigmatella erecta</name>
    <dbReference type="NCBI Taxonomy" id="83460"/>
    <lineage>
        <taxon>Bacteria</taxon>
        <taxon>Pseudomonadati</taxon>
        <taxon>Myxococcota</taxon>
        <taxon>Myxococcia</taxon>
        <taxon>Myxococcales</taxon>
        <taxon>Cystobacterineae</taxon>
        <taxon>Archangiaceae</taxon>
        <taxon>Stigmatella</taxon>
    </lineage>
</organism>
<reference evidence="3" key="1">
    <citation type="submission" date="2016-10" db="EMBL/GenBank/DDBJ databases">
        <authorList>
            <person name="Varghese N."/>
            <person name="Submissions S."/>
        </authorList>
    </citation>
    <scope>NUCLEOTIDE SEQUENCE [LARGE SCALE GENOMIC DNA]</scope>
    <source>
        <strain evidence="3">DSM 16858</strain>
    </source>
</reference>
<feature type="domain" description="VOC" evidence="1">
    <location>
        <begin position="6"/>
        <end position="119"/>
    </location>
</feature>
<dbReference type="CDD" id="cd07247">
    <property type="entry name" value="SgaA_N_like"/>
    <property type="match status" value="1"/>
</dbReference>